<evidence type="ECO:0000313" key="2">
    <source>
        <dbReference type="EMBL" id="KXP10737.1"/>
    </source>
</evidence>
<dbReference type="RefSeq" id="WP_068571092.1">
    <property type="nucleotide sequence ID" value="NZ_LSRF01000031.1"/>
</dbReference>
<protein>
    <recommendedName>
        <fullName evidence="4">4Fe-4S Wbl-type domain-containing protein</fullName>
    </recommendedName>
</protein>
<evidence type="ECO:0000313" key="1">
    <source>
        <dbReference type="EMBL" id="KXO98149.1"/>
    </source>
</evidence>
<organism evidence="2 3">
    <name type="scientific">Tsukamurella pseudospumae</name>
    <dbReference type="NCBI Taxonomy" id="239498"/>
    <lineage>
        <taxon>Bacteria</taxon>
        <taxon>Bacillati</taxon>
        <taxon>Actinomycetota</taxon>
        <taxon>Actinomycetes</taxon>
        <taxon>Mycobacteriales</taxon>
        <taxon>Tsukamurellaceae</taxon>
        <taxon>Tsukamurella</taxon>
    </lineage>
</organism>
<dbReference type="AlphaFoldDB" id="A0A138AK72"/>
<name>A0A138AK72_9ACTN</name>
<evidence type="ECO:0008006" key="4">
    <source>
        <dbReference type="Google" id="ProtNLM"/>
    </source>
</evidence>
<comment type="caution">
    <text evidence="2">The sequence shown here is derived from an EMBL/GenBank/DDBJ whole genome shotgun (WGS) entry which is preliminary data.</text>
</comment>
<dbReference type="EMBL" id="LSRF01000103">
    <property type="protein sequence ID" value="KXO98149.1"/>
    <property type="molecule type" value="Genomic_DNA"/>
</dbReference>
<reference evidence="3" key="2">
    <citation type="submission" date="2016-02" db="EMBL/GenBank/DDBJ databases">
        <authorList>
            <person name="Wen L."/>
            <person name="He K."/>
            <person name="Yang H."/>
        </authorList>
    </citation>
    <scope>NUCLEOTIDE SEQUENCE [LARGE SCALE GENOMIC DNA]</scope>
    <source>
        <strain evidence="3">JCM 15929</strain>
    </source>
</reference>
<sequence length="99" mass="10744">MEFSATVSPPCEPVPQWFDLTTATSETAAEALRMCAGCPFLDACDRLRLELKRDGNLAFAIYAGHMHAKGGVEVPASEIHRVDSFGHRGRVVRRNSAAA</sequence>
<proteinExistence type="predicted"/>
<dbReference type="EMBL" id="LSRF01000031">
    <property type="protein sequence ID" value="KXP10737.1"/>
    <property type="molecule type" value="Genomic_DNA"/>
</dbReference>
<accession>A0A138AK72</accession>
<gene>
    <name evidence="2" type="ORF">AXK60_24945</name>
    <name evidence="1" type="ORF">AXK60_25265</name>
</gene>
<reference evidence="2" key="1">
    <citation type="submission" date="2016-02" db="EMBL/GenBank/DDBJ databases">
        <authorList>
            <person name="Teng J.L."/>
            <person name="Yang Y."/>
            <person name="Huang Y."/>
            <person name="Guo F."/>
            <person name="Wei W."/>
            <person name="Chen J.H."/>
            <person name="Wong S.Y."/>
            <person name="Lau S.K."/>
            <person name="Woo P.C."/>
        </authorList>
    </citation>
    <scope>NUCLEOTIDE SEQUENCE</scope>
    <source>
        <strain evidence="2">JCM 15929</strain>
    </source>
</reference>
<evidence type="ECO:0000313" key="3">
    <source>
        <dbReference type="Proteomes" id="UP000070258"/>
    </source>
</evidence>
<dbReference type="Proteomes" id="UP000070258">
    <property type="component" value="Unassembled WGS sequence"/>
</dbReference>